<dbReference type="InterPro" id="IPR009003">
    <property type="entry name" value="Peptidase_S1_PA"/>
</dbReference>
<dbReference type="PROSITE" id="PS50240">
    <property type="entry name" value="TRYPSIN_DOM"/>
    <property type="match status" value="1"/>
</dbReference>
<dbReference type="InterPro" id="IPR050127">
    <property type="entry name" value="Serine_Proteases_S1"/>
</dbReference>
<proteinExistence type="predicted"/>
<dbReference type="GO" id="GO:0006508">
    <property type="term" value="P:proteolysis"/>
    <property type="evidence" value="ECO:0007669"/>
    <property type="project" value="UniProtKB-KW"/>
</dbReference>
<reference evidence="8" key="1">
    <citation type="submission" date="2021-04" db="EMBL/GenBank/DDBJ databases">
        <authorList>
            <consortium name="Molecular Ecology Group"/>
        </authorList>
    </citation>
    <scope>NUCLEOTIDE SEQUENCE</scope>
</reference>
<dbReference type="Gene3D" id="2.40.10.10">
    <property type="entry name" value="Trypsin-like serine proteases"/>
    <property type="match status" value="1"/>
</dbReference>
<accession>A0A8S3ZKH3</accession>
<dbReference type="SUPFAM" id="SSF50494">
    <property type="entry name" value="Trypsin-like serine proteases"/>
    <property type="match status" value="1"/>
</dbReference>
<evidence type="ECO:0000256" key="4">
    <source>
        <dbReference type="ARBA" id="ARBA00023157"/>
    </source>
</evidence>
<evidence type="ECO:0000313" key="8">
    <source>
        <dbReference type="EMBL" id="CAG5129869.1"/>
    </source>
</evidence>
<feature type="domain" description="Peptidase S1" evidence="7">
    <location>
        <begin position="70"/>
        <end position="316"/>
    </location>
</feature>
<dbReference type="OrthoDB" id="546450at2759"/>
<evidence type="ECO:0000256" key="2">
    <source>
        <dbReference type="ARBA" id="ARBA00022801"/>
    </source>
</evidence>
<protein>
    <recommendedName>
        <fullName evidence="7">Peptidase S1 domain-containing protein</fullName>
    </recommendedName>
</protein>
<keyword evidence="3 5" id="KW-0720">Serine protease</keyword>
<feature type="chain" id="PRO_5035828572" description="Peptidase S1 domain-containing protein" evidence="6">
    <location>
        <begin position="19"/>
        <end position="328"/>
    </location>
</feature>
<dbReference type="InterPro" id="IPR018114">
    <property type="entry name" value="TRYPSIN_HIS"/>
</dbReference>
<dbReference type="PROSITE" id="PS00134">
    <property type="entry name" value="TRYPSIN_HIS"/>
    <property type="match status" value="1"/>
</dbReference>
<keyword evidence="4" id="KW-1015">Disulfide bond</keyword>
<evidence type="ECO:0000313" key="9">
    <source>
        <dbReference type="Proteomes" id="UP000678393"/>
    </source>
</evidence>
<dbReference type="AlphaFoldDB" id="A0A8S3ZKH3"/>
<evidence type="ECO:0000256" key="5">
    <source>
        <dbReference type="RuleBase" id="RU363034"/>
    </source>
</evidence>
<dbReference type="Pfam" id="PF00089">
    <property type="entry name" value="Trypsin"/>
    <property type="match status" value="1"/>
</dbReference>
<dbReference type="EMBL" id="CAJHNH020003724">
    <property type="protein sequence ID" value="CAG5129869.1"/>
    <property type="molecule type" value="Genomic_DNA"/>
</dbReference>
<name>A0A8S3ZKH3_9EUPU</name>
<keyword evidence="1 5" id="KW-0645">Protease</keyword>
<evidence type="ECO:0000256" key="3">
    <source>
        <dbReference type="ARBA" id="ARBA00022825"/>
    </source>
</evidence>
<dbReference type="Proteomes" id="UP000678393">
    <property type="component" value="Unassembled WGS sequence"/>
</dbReference>
<evidence type="ECO:0000256" key="1">
    <source>
        <dbReference type="ARBA" id="ARBA00022670"/>
    </source>
</evidence>
<feature type="signal peptide" evidence="6">
    <location>
        <begin position="1"/>
        <end position="18"/>
    </location>
</feature>
<organism evidence="8 9">
    <name type="scientific">Candidula unifasciata</name>
    <dbReference type="NCBI Taxonomy" id="100452"/>
    <lineage>
        <taxon>Eukaryota</taxon>
        <taxon>Metazoa</taxon>
        <taxon>Spiralia</taxon>
        <taxon>Lophotrochozoa</taxon>
        <taxon>Mollusca</taxon>
        <taxon>Gastropoda</taxon>
        <taxon>Heterobranchia</taxon>
        <taxon>Euthyneura</taxon>
        <taxon>Panpulmonata</taxon>
        <taxon>Eupulmonata</taxon>
        <taxon>Stylommatophora</taxon>
        <taxon>Helicina</taxon>
        <taxon>Helicoidea</taxon>
        <taxon>Geomitridae</taxon>
        <taxon>Candidula</taxon>
    </lineage>
</organism>
<gene>
    <name evidence="8" type="ORF">CUNI_LOCUS15427</name>
</gene>
<comment type="caution">
    <text evidence="8">The sequence shown here is derived from an EMBL/GenBank/DDBJ whole genome shotgun (WGS) entry which is preliminary data.</text>
</comment>
<sequence length="328" mass="35393">MNLLSLLVAVFVTSAVFGRSLDDILDKELSSLTAPTKTGVPEYVTSDNSMSVQRQHVKDTAFAKSSLDKIVGGTEAKQGELPWQASVKYGNGTHSFFKCGAAIIDNLWLLSAAHCFVGSTYEFMVTVGDYNLLAKETNEVTFKVESILNHKLYDPKTTVNDIALLRVNPGSDGKGISFNKFVQPISLINSAASPPVGALLVVSGWGGILRCKNCTSEPQEFPPILKKAEVPAISQEECKRLYSQNTITDRMLCAGWLDGRADACTGDSGGPLVYETAGSKVLAGVVSWAGGCGLENTPGVYTRVSSFLDWIQETKESYVPPAYQLLFK</sequence>
<dbReference type="GO" id="GO:0004252">
    <property type="term" value="F:serine-type endopeptidase activity"/>
    <property type="evidence" value="ECO:0007669"/>
    <property type="project" value="InterPro"/>
</dbReference>
<dbReference type="CDD" id="cd00190">
    <property type="entry name" value="Tryp_SPc"/>
    <property type="match status" value="1"/>
</dbReference>
<keyword evidence="9" id="KW-1185">Reference proteome</keyword>
<dbReference type="InterPro" id="IPR033116">
    <property type="entry name" value="TRYPSIN_SER"/>
</dbReference>
<dbReference type="GO" id="GO:0005615">
    <property type="term" value="C:extracellular space"/>
    <property type="evidence" value="ECO:0007669"/>
    <property type="project" value="TreeGrafter"/>
</dbReference>
<dbReference type="PANTHER" id="PTHR24264">
    <property type="entry name" value="TRYPSIN-RELATED"/>
    <property type="match status" value="1"/>
</dbReference>
<keyword evidence="6" id="KW-0732">Signal</keyword>
<dbReference type="PANTHER" id="PTHR24264:SF54">
    <property type="entry name" value="PEPTIDASE S1 DOMAIN-CONTAINING PROTEIN"/>
    <property type="match status" value="1"/>
</dbReference>
<dbReference type="PRINTS" id="PR00722">
    <property type="entry name" value="CHYMOTRYPSIN"/>
</dbReference>
<dbReference type="FunFam" id="2.40.10.10:FF:000003">
    <property type="entry name" value="Transmembrane serine protease 3"/>
    <property type="match status" value="1"/>
</dbReference>
<dbReference type="InterPro" id="IPR043504">
    <property type="entry name" value="Peptidase_S1_PA_chymotrypsin"/>
</dbReference>
<keyword evidence="2 5" id="KW-0378">Hydrolase</keyword>
<dbReference type="SMART" id="SM00020">
    <property type="entry name" value="Tryp_SPc"/>
    <property type="match status" value="1"/>
</dbReference>
<dbReference type="PROSITE" id="PS00135">
    <property type="entry name" value="TRYPSIN_SER"/>
    <property type="match status" value="1"/>
</dbReference>
<evidence type="ECO:0000259" key="7">
    <source>
        <dbReference type="PROSITE" id="PS50240"/>
    </source>
</evidence>
<dbReference type="InterPro" id="IPR001314">
    <property type="entry name" value="Peptidase_S1A"/>
</dbReference>
<dbReference type="InterPro" id="IPR001254">
    <property type="entry name" value="Trypsin_dom"/>
</dbReference>
<evidence type="ECO:0000256" key="6">
    <source>
        <dbReference type="SAM" id="SignalP"/>
    </source>
</evidence>